<dbReference type="OrthoDB" id="6313956at2"/>
<dbReference type="RefSeq" id="WP_054453944.1">
    <property type="nucleotide sequence ID" value="NZ_LHPH01000007.1"/>
</dbReference>
<sequence>MRFFSIVSFILITTGCVTSPTPAPLLAMPEKPQLKSQTYQVKYVTEHASPKVKSVQLPAHKLKRNQSIKIVADKTSVTDTLKKQISDALEMINLRVTEQNNSDYILSIHQLDLSFLDDTQYQVSTPKTPYPLFNEIAAQFPSQQCATINAQVSMRLTHKASGDVVWFGKSSIDSASFHREPLIYTFNEEQIISNELDIATFIHAQNTEQARIARAKQDISVPSYQTISKLTSLVKTQGPCNRTEVSALTPMMHYYLSSILIDKIKVQ</sequence>
<dbReference type="AlphaFoldDB" id="A0A0N0M0G0"/>
<evidence type="ECO:0000313" key="1">
    <source>
        <dbReference type="EMBL" id="KPH64021.1"/>
    </source>
</evidence>
<gene>
    <name evidence="1" type="ORF">ADS77_08790</name>
</gene>
<name>A0A0N0M0G0_9GAMM</name>
<keyword evidence="2" id="KW-1185">Reference proteome</keyword>
<dbReference type="PROSITE" id="PS51257">
    <property type="entry name" value="PROKAR_LIPOPROTEIN"/>
    <property type="match status" value="1"/>
</dbReference>
<protein>
    <submittedName>
        <fullName evidence="1">Uncharacterized protein</fullName>
    </submittedName>
</protein>
<organism evidence="1 2">
    <name type="scientific">Pseudoalteromonas porphyrae</name>
    <dbReference type="NCBI Taxonomy" id="187330"/>
    <lineage>
        <taxon>Bacteria</taxon>
        <taxon>Pseudomonadati</taxon>
        <taxon>Pseudomonadota</taxon>
        <taxon>Gammaproteobacteria</taxon>
        <taxon>Alteromonadales</taxon>
        <taxon>Pseudoalteromonadaceae</taxon>
        <taxon>Pseudoalteromonas</taxon>
    </lineage>
</organism>
<dbReference type="STRING" id="187330.AMS58_01490"/>
<dbReference type="EMBL" id="LHPH01000007">
    <property type="protein sequence ID" value="KPH64021.1"/>
    <property type="molecule type" value="Genomic_DNA"/>
</dbReference>
<proteinExistence type="predicted"/>
<dbReference type="PATRIC" id="fig|187330.3.peg.3797"/>
<accession>A0A0N0M0G0</accession>
<evidence type="ECO:0000313" key="2">
    <source>
        <dbReference type="Proteomes" id="UP000037848"/>
    </source>
</evidence>
<dbReference type="Proteomes" id="UP000037848">
    <property type="component" value="Unassembled WGS sequence"/>
</dbReference>
<comment type="caution">
    <text evidence="1">The sequence shown here is derived from an EMBL/GenBank/DDBJ whole genome shotgun (WGS) entry which is preliminary data.</text>
</comment>
<reference evidence="1 2" key="1">
    <citation type="submission" date="2015-08" db="EMBL/GenBank/DDBJ databases">
        <title>Draft Genome Sequence of Pseudoalteromonas porphyrae UCD-SED14.</title>
        <authorList>
            <person name="Coil D.A."/>
            <person name="Jospin G."/>
            <person name="Lee R.D."/>
            <person name="Eisen J.A."/>
        </authorList>
    </citation>
    <scope>NUCLEOTIDE SEQUENCE [LARGE SCALE GENOMIC DNA]</scope>
    <source>
        <strain evidence="1 2">UCD-SED14</strain>
    </source>
</reference>